<dbReference type="EMBL" id="JARJCM010000150">
    <property type="protein sequence ID" value="KAJ7025650.1"/>
    <property type="molecule type" value="Genomic_DNA"/>
</dbReference>
<evidence type="ECO:0000313" key="2">
    <source>
        <dbReference type="Proteomes" id="UP001218188"/>
    </source>
</evidence>
<protein>
    <recommendedName>
        <fullName evidence="3">DUF1857-domain-containing protein</fullName>
    </recommendedName>
</protein>
<comment type="caution">
    <text evidence="1">The sequence shown here is derived from an EMBL/GenBank/DDBJ whole genome shotgun (WGS) entry which is preliminary data.</text>
</comment>
<dbReference type="AlphaFoldDB" id="A0AAD6SDU6"/>
<name>A0AAD6SDU6_9AGAR</name>
<dbReference type="Pfam" id="PF08982">
    <property type="entry name" value="AtaL"/>
    <property type="match status" value="1"/>
</dbReference>
<evidence type="ECO:0000313" key="1">
    <source>
        <dbReference type="EMBL" id="KAJ7025650.1"/>
    </source>
</evidence>
<dbReference type="InterPro" id="IPR023393">
    <property type="entry name" value="START-like_dom_sf"/>
</dbReference>
<sequence length="154" mass="17025">MSSAFAATRPVNPPDAQPVLTEKHLWQGLEYRARNPALFLPNVPASKLITDGGNKIVQELTVENEERTETEVLTETIQAHPSTIMYHDVSNGLRIVTVMSRGAAGELLLTFSFANRELPASKPKPTPEEENARLGKVLEKTIAMFREMVSEGKL</sequence>
<gene>
    <name evidence="1" type="ORF">C8F04DRAFT_1239019</name>
</gene>
<reference evidence="1" key="1">
    <citation type="submission" date="2023-03" db="EMBL/GenBank/DDBJ databases">
        <title>Massive genome expansion in bonnet fungi (Mycena s.s.) driven by repeated elements and novel gene families across ecological guilds.</title>
        <authorList>
            <consortium name="Lawrence Berkeley National Laboratory"/>
            <person name="Harder C.B."/>
            <person name="Miyauchi S."/>
            <person name="Viragh M."/>
            <person name="Kuo A."/>
            <person name="Thoen E."/>
            <person name="Andreopoulos B."/>
            <person name="Lu D."/>
            <person name="Skrede I."/>
            <person name="Drula E."/>
            <person name="Henrissat B."/>
            <person name="Morin E."/>
            <person name="Kohler A."/>
            <person name="Barry K."/>
            <person name="LaButti K."/>
            <person name="Morin E."/>
            <person name="Salamov A."/>
            <person name="Lipzen A."/>
            <person name="Mereny Z."/>
            <person name="Hegedus B."/>
            <person name="Baldrian P."/>
            <person name="Stursova M."/>
            <person name="Weitz H."/>
            <person name="Taylor A."/>
            <person name="Grigoriev I.V."/>
            <person name="Nagy L.G."/>
            <person name="Martin F."/>
            <person name="Kauserud H."/>
        </authorList>
    </citation>
    <scope>NUCLEOTIDE SEQUENCE</scope>
    <source>
        <strain evidence="1">CBHHK200</strain>
    </source>
</reference>
<dbReference type="Gene3D" id="3.30.530.20">
    <property type="match status" value="1"/>
</dbReference>
<dbReference type="InterPro" id="IPR015075">
    <property type="entry name" value="AtaL"/>
</dbReference>
<dbReference type="Proteomes" id="UP001218188">
    <property type="component" value="Unassembled WGS sequence"/>
</dbReference>
<dbReference type="SUPFAM" id="SSF55961">
    <property type="entry name" value="Bet v1-like"/>
    <property type="match status" value="1"/>
</dbReference>
<accession>A0AAD6SDU6</accession>
<evidence type="ECO:0008006" key="3">
    <source>
        <dbReference type="Google" id="ProtNLM"/>
    </source>
</evidence>
<proteinExistence type="predicted"/>
<organism evidence="1 2">
    <name type="scientific">Mycena alexandri</name>
    <dbReference type="NCBI Taxonomy" id="1745969"/>
    <lineage>
        <taxon>Eukaryota</taxon>
        <taxon>Fungi</taxon>
        <taxon>Dikarya</taxon>
        <taxon>Basidiomycota</taxon>
        <taxon>Agaricomycotina</taxon>
        <taxon>Agaricomycetes</taxon>
        <taxon>Agaricomycetidae</taxon>
        <taxon>Agaricales</taxon>
        <taxon>Marasmiineae</taxon>
        <taxon>Mycenaceae</taxon>
        <taxon>Mycena</taxon>
    </lineage>
</organism>
<keyword evidence="2" id="KW-1185">Reference proteome</keyword>